<keyword evidence="6" id="KW-0408">Iron</keyword>
<dbReference type="RefSeq" id="WP_140928037.1">
    <property type="nucleotide sequence ID" value="NZ_VFSU01000024.1"/>
</dbReference>
<keyword evidence="3 11" id="KW-1134">Transmembrane beta strand</keyword>
<dbReference type="EMBL" id="VFSU01000024">
    <property type="protein sequence ID" value="TPE60979.1"/>
    <property type="molecule type" value="Genomic_DNA"/>
</dbReference>
<dbReference type="Proteomes" id="UP000319897">
    <property type="component" value="Unassembled WGS sequence"/>
</dbReference>
<dbReference type="Pfam" id="PF07715">
    <property type="entry name" value="Plug"/>
    <property type="match status" value="1"/>
</dbReference>
<organism evidence="16 17">
    <name type="scientific">Sandaracinobacter neustonicus</name>
    <dbReference type="NCBI Taxonomy" id="1715348"/>
    <lineage>
        <taxon>Bacteria</taxon>
        <taxon>Pseudomonadati</taxon>
        <taxon>Pseudomonadota</taxon>
        <taxon>Alphaproteobacteria</taxon>
        <taxon>Sphingomonadales</taxon>
        <taxon>Sphingosinicellaceae</taxon>
        <taxon>Sandaracinobacter</taxon>
    </lineage>
</organism>
<dbReference type="InterPro" id="IPR012910">
    <property type="entry name" value="Plug_dom"/>
</dbReference>
<evidence type="ECO:0000256" key="5">
    <source>
        <dbReference type="ARBA" id="ARBA00022692"/>
    </source>
</evidence>
<keyword evidence="16" id="KW-0675">Receptor</keyword>
<keyword evidence="17" id="KW-1185">Reference proteome</keyword>
<feature type="domain" description="TonB-dependent receptor-like beta-barrel" evidence="14">
    <location>
        <begin position="261"/>
        <end position="719"/>
    </location>
</feature>
<dbReference type="PANTHER" id="PTHR32552:SF81">
    <property type="entry name" value="TONB-DEPENDENT OUTER MEMBRANE RECEPTOR"/>
    <property type="match status" value="1"/>
</dbReference>
<name>A0A501XKM7_9SPHN</name>
<evidence type="ECO:0000256" key="11">
    <source>
        <dbReference type="PROSITE-ProRule" id="PRU01360"/>
    </source>
</evidence>
<dbReference type="PROSITE" id="PS52016">
    <property type="entry name" value="TONB_DEPENDENT_REC_3"/>
    <property type="match status" value="1"/>
</dbReference>
<keyword evidence="10 11" id="KW-0998">Cell outer membrane</keyword>
<dbReference type="InterPro" id="IPR039426">
    <property type="entry name" value="TonB-dep_rcpt-like"/>
</dbReference>
<keyword evidence="7" id="KW-0406">Ion transport</keyword>
<dbReference type="Gene3D" id="2.40.170.20">
    <property type="entry name" value="TonB-dependent receptor, beta-barrel domain"/>
    <property type="match status" value="1"/>
</dbReference>
<reference evidence="16 17" key="1">
    <citation type="submission" date="2019-06" db="EMBL/GenBank/DDBJ databases">
        <authorList>
            <person name="Lee I."/>
            <person name="Jang G.I."/>
            <person name="Hwang C.Y."/>
        </authorList>
    </citation>
    <scope>NUCLEOTIDE SEQUENCE [LARGE SCALE GENOMIC DNA]</scope>
    <source>
        <strain evidence="16 17">PAMC 28131</strain>
    </source>
</reference>
<keyword evidence="8 12" id="KW-0798">TonB box</keyword>
<evidence type="ECO:0000256" key="12">
    <source>
        <dbReference type="RuleBase" id="RU003357"/>
    </source>
</evidence>
<dbReference type="CDD" id="cd01347">
    <property type="entry name" value="ligand_gated_channel"/>
    <property type="match status" value="1"/>
</dbReference>
<proteinExistence type="inferred from homology"/>
<protein>
    <submittedName>
        <fullName evidence="16">TonB-dependent receptor</fullName>
    </submittedName>
</protein>
<dbReference type="Pfam" id="PF00593">
    <property type="entry name" value="TonB_dep_Rec_b-barrel"/>
    <property type="match status" value="1"/>
</dbReference>
<keyword evidence="9 11" id="KW-0472">Membrane</keyword>
<feature type="signal peptide" evidence="13">
    <location>
        <begin position="1"/>
        <end position="27"/>
    </location>
</feature>
<sequence>MESRRKVRWSLLLAAACVIVDAGAAAAQGTGTTAGKEPSADNNQDAITVTARRVNEAPVEVPVTFSMIDGSALRDLGISNIREIVALVPNAVIQDSATGLNTFINIRGMQLVNIQAEPNVGVYRNGLYAGGHRQSLAAQVDIERVEVLRGPQGGYYGRSSIGGTVDIISTMPKQDFGGYARAGIGSYGRTEFEGAINVPVTETLAVRLTGWRFNQNRAEMKNETLDEYIGKSNDRGVRGTVQFDPVPSLNIQALAEYQEVDGPALISYAPNGISGNGLTFQPSTPETPQAVYRDTTSTSHRYNAYFFLKTSYDFGPVELALNGSYREYRFRSTYDLDQTNLGPPYNIKASTSPNDKVDNLYLEALLSSKPDQPFTWMIGAAYFKEDYDYQVLSNYTLNVDAVTGLPLGLGVQTIPVGSPKPGTSIATRSRSVFATASYEFDPHWTLSGGIRYNSDQKRLNFLSGIMPISNPLLAYVAAAAFGSTFPTFDLKSEQTFNFVAPTATLRYMPNKDVNFYLTYGQGFRPGAFNLTPVSAETIPYKEETASNFEAGVRTNLMDGKMSFNAAIFYMPQDNVLLAQSTPLGQSYYANAGQSKTKGIELELTARPLSWLSGGVSLGLLDAHFSRATVNAGTPSAIKLDGKQLPYTRSGTINAMINVDAPVSDEVNFISTGLFRFEWGGRLGDYVGVNEPYPALNRIDLQGGFEFRKQIRLTASVKNLLDEHVAQFYFYNGARTVTPGRTFSVDLRFSY</sequence>
<dbReference type="SUPFAM" id="SSF56935">
    <property type="entry name" value="Porins"/>
    <property type="match status" value="1"/>
</dbReference>
<evidence type="ECO:0000313" key="16">
    <source>
        <dbReference type="EMBL" id="TPE60979.1"/>
    </source>
</evidence>
<evidence type="ECO:0000256" key="7">
    <source>
        <dbReference type="ARBA" id="ARBA00023065"/>
    </source>
</evidence>
<comment type="caution">
    <text evidence="16">The sequence shown here is derived from an EMBL/GenBank/DDBJ whole genome shotgun (WGS) entry which is preliminary data.</text>
</comment>
<evidence type="ECO:0000256" key="2">
    <source>
        <dbReference type="ARBA" id="ARBA00022448"/>
    </source>
</evidence>
<evidence type="ECO:0000256" key="8">
    <source>
        <dbReference type="ARBA" id="ARBA00023077"/>
    </source>
</evidence>
<dbReference type="GO" id="GO:0009279">
    <property type="term" value="C:cell outer membrane"/>
    <property type="evidence" value="ECO:0007669"/>
    <property type="project" value="UniProtKB-SubCell"/>
</dbReference>
<evidence type="ECO:0000259" key="15">
    <source>
        <dbReference type="Pfam" id="PF07715"/>
    </source>
</evidence>
<dbReference type="InterPro" id="IPR036942">
    <property type="entry name" value="Beta-barrel_TonB_sf"/>
</dbReference>
<evidence type="ECO:0000256" key="6">
    <source>
        <dbReference type="ARBA" id="ARBA00023004"/>
    </source>
</evidence>
<feature type="domain" description="TonB-dependent receptor plug" evidence="15">
    <location>
        <begin position="60"/>
        <end position="164"/>
    </location>
</feature>
<evidence type="ECO:0000256" key="13">
    <source>
        <dbReference type="SAM" id="SignalP"/>
    </source>
</evidence>
<evidence type="ECO:0000313" key="17">
    <source>
        <dbReference type="Proteomes" id="UP000319897"/>
    </source>
</evidence>
<gene>
    <name evidence="16" type="ORF">FJQ54_08725</name>
</gene>
<evidence type="ECO:0000256" key="4">
    <source>
        <dbReference type="ARBA" id="ARBA00022496"/>
    </source>
</evidence>
<feature type="chain" id="PRO_5021445121" evidence="13">
    <location>
        <begin position="28"/>
        <end position="750"/>
    </location>
</feature>
<dbReference type="GO" id="GO:0006826">
    <property type="term" value="P:iron ion transport"/>
    <property type="evidence" value="ECO:0007669"/>
    <property type="project" value="UniProtKB-KW"/>
</dbReference>
<dbReference type="InterPro" id="IPR000531">
    <property type="entry name" value="Beta-barrel_TonB"/>
</dbReference>
<keyword evidence="2 11" id="KW-0813">Transport</keyword>
<evidence type="ECO:0000256" key="3">
    <source>
        <dbReference type="ARBA" id="ARBA00022452"/>
    </source>
</evidence>
<dbReference type="OrthoDB" id="9760333at2"/>
<accession>A0A501XKM7</accession>
<comment type="subcellular location">
    <subcellularLocation>
        <location evidence="1 11">Cell outer membrane</location>
        <topology evidence="1 11">Multi-pass membrane protein</topology>
    </subcellularLocation>
</comment>
<evidence type="ECO:0000256" key="10">
    <source>
        <dbReference type="ARBA" id="ARBA00023237"/>
    </source>
</evidence>
<dbReference type="PANTHER" id="PTHR32552">
    <property type="entry name" value="FERRICHROME IRON RECEPTOR-RELATED"/>
    <property type="match status" value="1"/>
</dbReference>
<evidence type="ECO:0000256" key="1">
    <source>
        <dbReference type="ARBA" id="ARBA00004571"/>
    </source>
</evidence>
<keyword evidence="13" id="KW-0732">Signal</keyword>
<evidence type="ECO:0000259" key="14">
    <source>
        <dbReference type="Pfam" id="PF00593"/>
    </source>
</evidence>
<keyword evidence="5 11" id="KW-0812">Transmembrane</keyword>
<comment type="similarity">
    <text evidence="11 12">Belongs to the TonB-dependent receptor family.</text>
</comment>
<dbReference type="AlphaFoldDB" id="A0A501XKM7"/>
<evidence type="ECO:0000256" key="9">
    <source>
        <dbReference type="ARBA" id="ARBA00023136"/>
    </source>
</evidence>
<keyword evidence="4" id="KW-0410">Iron transport</keyword>